<accession>A0A2N6VII4</accession>
<evidence type="ECO:0000313" key="3">
    <source>
        <dbReference type="EMBL" id="PMD00312.1"/>
    </source>
</evidence>
<dbReference type="InterPro" id="IPR011766">
    <property type="entry name" value="TPP_enzyme_TPP-bd"/>
</dbReference>
<dbReference type="EMBL" id="PNHK01000566">
    <property type="protein sequence ID" value="PMD00312.1"/>
    <property type="molecule type" value="Genomic_DNA"/>
</dbReference>
<dbReference type="Proteomes" id="UP000235598">
    <property type="component" value="Unassembled WGS sequence"/>
</dbReference>
<dbReference type="GO" id="GO:0003984">
    <property type="term" value="F:acetolactate synthase activity"/>
    <property type="evidence" value="ECO:0007669"/>
    <property type="project" value="TreeGrafter"/>
</dbReference>
<evidence type="ECO:0000256" key="1">
    <source>
        <dbReference type="ARBA" id="ARBA00007812"/>
    </source>
</evidence>
<name>A0A2N6VII4_9MICO</name>
<dbReference type="PANTHER" id="PTHR18968:SF120">
    <property type="entry name" value="ACETOLACTATE SYNTHASE LARGE SUBUNIT"/>
    <property type="match status" value="1"/>
</dbReference>
<reference evidence="3 4" key="1">
    <citation type="submission" date="2017-09" db="EMBL/GenBank/DDBJ databases">
        <title>Bacterial strain isolated from the female urinary microbiota.</title>
        <authorList>
            <person name="Thomas-White K."/>
            <person name="Kumar N."/>
            <person name="Forster S."/>
            <person name="Putonti C."/>
            <person name="Lawley T."/>
            <person name="Wolfe A.J."/>
        </authorList>
    </citation>
    <scope>NUCLEOTIDE SEQUENCE [LARGE SCALE GENOMIC DNA]</scope>
    <source>
        <strain evidence="3 4">UMB1301</strain>
    </source>
</reference>
<dbReference type="GO" id="GO:0050660">
    <property type="term" value="F:flavin adenine dinucleotide binding"/>
    <property type="evidence" value="ECO:0007669"/>
    <property type="project" value="TreeGrafter"/>
</dbReference>
<comment type="caution">
    <text evidence="3">The sequence shown here is derived from an EMBL/GenBank/DDBJ whole genome shotgun (WGS) entry which is preliminary data.</text>
</comment>
<dbReference type="Pfam" id="PF02775">
    <property type="entry name" value="TPP_enzyme_C"/>
    <property type="match status" value="1"/>
</dbReference>
<dbReference type="InterPro" id="IPR045229">
    <property type="entry name" value="TPP_enz"/>
</dbReference>
<dbReference type="PANTHER" id="PTHR18968">
    <property type="entry name" value="THIAMINE PYROPHOSPHATE ENZYMES"/>
    <property type="match status" value="1"/>
</dbReference>
<dbReference type="GO" id="GO:0005948">
    <property type="term" value="C:acetolactate synthase complex"/>
    <property type="evidence" value="ECO:0007669"/>
    <property type="project" value="TreeGrafter"/>
</dbReference>
<sequence length="112" mass="11951">MENNADEADVIFFLGSRPDPNTGEEWENYRGGAANGQAGPGVIHVYPDPNVIGRFFPAHVGTAASPTVVTFAGDGCFMMNGQELATMAANNLDVLVIVVNNSLYGTIHMHQE</sequence>
<dbReference type="GO" id="GO:0000287">
    <property type="term" value="F:magnesium ion binding"/>
    <property type="evidence" value="ECO:0007669"/>
    <property type="project" value="UniProtKB-ARBA"/>
</dbReference>
<dbReference type="Gene3D" id="3.40.50.970">
    <property type="match status" value="1"/>
</dbReference>
<dbReference type="InterPro" id="IPR029061">
    <property type="entry name" value="THDP-binding"/>
</dbReference>
<dbReference type="SUPFAM" id="SSF52518">
    <property type="entry name" value="Thiamin diphosphate-binding fold (THDP-binding)"/>
    <property type="match status" value="1"/>
</dbReference>
<evidence type="ECO:0000313" key="4">
    <source>
        <dbReference type="Proteomes" id="UP000235598"/>
    </source>
</evidence>
<proteinExistence type="inferred from homology"/>
<protein>
    <recommendedName>
        <fullName evidence="2">Thiamine pyrophosphate enzyme TPP-binding domain-containing protein</fullName>
    </recommendedName>
</protein>
<dbReference type="GO" id="GO:0009097">
    <property type="term" value="P:isoleucine biosynthetic process"/>
    <property type="evidence" value="ECO:0007669"/>
    <property type="project" value="TreeGrafter"/>
</dbReference>
<dbReference type="GO" id="GO:0030976">
    <property type="term" value="F:thiamine pyrophosphate binding"/>
    <property type="evidence" value="ECO:0007669"/>
    <property type="project" value="InterPro"/>
</dbReference>
<feature type="domain" description="Thiamine pyrophosphate enzyme TPP-binding" evidence="2">
    <location>
        <begin position="52"/>
        <end position="112"/>
    </location>
</feature>
<comment type="similarity">
    <text evidence="1">Belongs to the TPP enzyme family.</text>
</comment>
<dbReference type="AlphaFoldDB" id="A0A2N6VII4"/>
<dbReference type="GO" id="GO:0009099">
    <property type="term" value="P:L-valine biosynthetic process"/>
    <property type="evidence" value="ECO:0007669"/>
    <property type="project" value="TreeGrafter"/>
</dbReference>
<gene>
    <name evidence="3" type="ORF">CJ199_15080</name>
</gene>
<dbReference type="CDD" id="cd00568">
    <property type="entry name" value="TPP_enzymes"/>
    <property type="match status" value="1"/>
</dbReference>
<organism evidence="3 4">
    <name type="scientific">Brevibacterium paucivorans</name>
    <dbReference type="NCBI Taxonomy" id="170994"/>
    <lineage>
        <taxon>Bacteria</taxon>
        <taxon>Bacillati</taxon>
        <taxon>Actinomycetota</taxon>
        <taxon>Actinomycetes</taxon>
        <taxon>Micrococcales</taxon>
        <taxon>Brevibacteriaceae</taxon>
        <taxon>Brevibacterium</taxon>
    </lineage>
</organism>
<evidence type="ECO:0000259" key="2">
    <source>
        <dbReference type="Pfam" id="PF02775"/>
    </source>
</evidence>
<feature type="non-terminal residue" evidence="3">
    <location>
        <position position="112"/>
    </location>
</feature>